<dbReference type="AlphaFoldDB" id="A0A8H6T4C5"/>
<dbReference type="GO" id="GO:0006364">
    <property type="term" value="P:rRNA processing"/>
    <property type="evidence" value="ECO:0007669"/>
    <property type="project" value="UniProtKB-UniRule"/>
</dbReference>
<feature type="compositionally biased region" description="Basic and acidic residues" evidence="9">
    <location>
        <begin position="72"/>
        <end position="83"/>
    </location>
</feature>
<gene>
    <name evidence="10" type="ORF">HMN09_00622300</name>
</gene>
<feature type="compositionally biased region" description="Basic residues" evidence="9">
    <location>
        <begin position="84"/>
        <end position="104"/>
    </location>
</feature>
<comment type="similarity">
    <text evidence="3 8">Belongs to the CGR1 family.</text>
</comment>
<comment type="subcellular location">
    <subcellularLocation>
        <location evidence="2 8">Nucleus</location>
        <location evidence="2 8">Nucleolus</location>
    </subcellularLocation>
</comment>
<organism evidence="10 11">
    <name type="scientific">Mycena chlorophos</name>
    <name type="common">Agaric fungus</name>
    <name type="synonym">Agaricus chlorophos</name>
    <dbReference type="NCBI Taxonomy" id="658473"/>
    <lineage>
        <taxon>Eukaryota</taxon>
        <taxon>Fungi</taxon>
        <taxon>Dikarya</taxon>
        <taxon>Basidiomycota</taxon>
        <taxon>Agaricomycotina</taxon>
        <taxon>Agaricomycetes</taxon>
        <taxon>Agaricomycetidae</taxon>
        <taxon>Agaricales</taxon>
        <taxon>Marasmiineae</taxon>
        <taxon>Mycenaceae</taxon>
        <taxon>Mycena</taxon>
    </lineage>
</organism>
<sequence length="104" mass="12077">MSRVSGRTWKAQHTAARRSHLMPALKEKFASRMEQTNKLAAIKKLETELKEEKLAERTRRIETIKARRKAAEERKRLEEDKAKLGARKAARLRRKAGRTKKVNG</sequence>
<evidence type="ECO:0000256" key="2">
    <source>
        <dbReference type="ARBA" id="ARBA00004604"/>
    </source>
</evidence>
<dbReference type="GO" id="GO:0005730">
    <property type="term" value="C:nucleolus"/>
    <property type="evidence" value="ECO:0007669"/>
    <property type="project" value="UniProtKB-SubCell"/>
</dbReference>
<keyword evidence="5 8" id="KW-0698">rRNA processing</keyword>
<protein>
    <recommendedName>
        <fullName evidence="8">rRNA-processing protein</fullName>
    </recommendedName>
</protein>
<dbReference type="EMBL" id="JACAZE010000007">
    <property type="protein sequence ID" value="KAF7310793.1"/>
    <property type="molecule type" value="Genomic_DNA"/>
</dbReference>
<evidence type="ECO:0000256" key="4">
    <source>
        <dbReference type="ARBA" id="ARBA00022517"/>
    </source>
</evidence>
<dbReference type="Proteomes" id="UP000613580">
    <property type="component" value="Unassembled WGS sequence"/>
</dbReference>
<feature type="region of interest" description="Disordered" evidence="9">
    <location>
        <begin position="72"/>
        <end position="104"/>
    </location>
</feature>
<evidence type="ECO:0000313" key="11">
    <source>
        <dbReference type="Proteomes" id="UP000613580"/>
    </source>
</evidence>
<evidence type="ECO:0000256" key="7">
    <source>
        <dbReference type="ARBA" id="ARBA00023242"/>
    </source>
</evidence>
<keyword evidence="6" id="KW-0175">Coiled coil</keyword>
<evidence type="ECO:0000256" key="8">
    <source>
        <dbReference type="RuleBase" id="RU363084"/>
    </source>
</evidence>
<evidence type="ECO:0000256" key="5">
    <source>
        <dbReference type="ARBA" id="ARBA00022552"/>
    </source>
</evidence>
<dbReference type="Pfam" id="PF03879">
    <property type="entry name" value="Cgr1"/>
    <property type="match status" value="1"/>
</dbReference>
<reference evidence="10" key="1">
    <citation type="submission" date="2020-05" db="EMBL/GenBank/DDBJ databases">
        <title>Mycena genomes resolve the evolution of fungal bioluminescence.</title>
        <authorList>
            <person name="Tsai I.J."/>
        </authorList>
    </citation>
    <scope>NUCLEOTIDE SEQUENCE</scope>
    <source>
        <strain evidence="10">110903Hualien_Pintung</strain>
    </source>
</reference>
<evidence type="ECO:0000256" key="1">
    <source>
        <dbReference type="ARBA" id="ARBA00004090"/>
    </source>
</evidence>
<keyword evidence="7 8" id="KW-0539">Nucleus</keyword>
<comment type="caution">
    <text evidence="10">The sequence shown here is derived from an EMBL/GenBank/DDBJ whole genome shotgun (WGS) entry which is preliminary data.</text>
</comment>
<dbReference type="InterPro" id="IPR005579">
    <property type="entry name" value="Cgr1-like"/>
</dbReference>
<evidence type="ECO:0000313" key="10">
    <source>
        <dbReference type="EMBL" id="KAF7310793.1"/>
    </source>
</evidence>
<accession>A0A8H6T4C5</accession>
<evidence type="ECO:0000256" key="3">
    <source>
        <dbReference type="ARBA" id="ARBA00007869"/>
    </source>
</evidence>
<dbReference type="OrthoDB" id="277961at2759"/>
<comment type="function">
    <text evidence="1 8">Involved in nucleolar integrity and required for processing of the pre-rRNA for the 60S ribosome subunit.</text>
</comment>
<evidence type="ECO:0000256" key="6">
    <source>
        <dbReference type="ARBA" id="ARBA00023054"/>
    </source>
</evidence>
<keyword evidence="11" id="KW-1185">Reference proteome</keyword>
<name>A0A8H6T4C5_MYCCL</name>
<keyword evidence="4 8" id="KW-0690">Ribosome biogenesis</keyword>
<evidence type="ECO:0000256" key="9">
    <source>
        <dbReference type="SAM" id="MobiDB-lite"/>
    </source>
</evidence>
<proteinExistence type="inferred from homology"/>